<keyword evidence="1" id="KW-1133">Transmembrane helix</keyword>
<protein>
    <recommendedName>
        <fullName evidence="4">ABC transporter ATP-binding protein</fullName>
    </recommendedName>
</protein>
<evidence type="ECO:0000256" key="1">
    <source>
        <dbReference type="SAM" id="Phobius"/>
    </source>
</evidence>
<evidence type="ECO:0000313" key="2">
    <source>
        <dbReference type="EMBL" id="MEO3714088.1"/>
    </source>
</evidence>
<comment type="caution">
    <text evidence="2">The sequence shown here is derived from an EMBL/GenBank/DDBJ whole genome shotgun (WGS) entry which is preliminary data.</text>
</comment>
<reference evidence="2 3" key="1">
    <citation type="submission" date="2024-05" db="EMBL/GenBank/DDBJ databases">
        <title>Roseateles sp. 2.12 16S ribosomal RNA gene Genome sequencing and assembly.</title>
        <authorList>
            <person name="Woo H."/>
        </authorList>
    </citation>
    <scope>NUCLEOTIDE SEQUENCE [LARGE SCALE GENOMIC DNA]</scope>
    <source>
        <strain evidence="2 3">2.12</strain>
    </source>
</reference>
<proteinExistence type="predicted"/>
<organism evidence="2 3">
    <name type="scientific">Roseateles flavus</name>
    <dbReference type="NCBI Taxonomy" id="3149041"/>
    <lineage>
        <taxon>Bacteria</taxon>
        <taxon>Pseudomonadati</taxon>
        <taxon>Pseudomonadota</taxon>
        <taxon>Betaproteobacteria</taxon>
        <taxon>Burkholderiales</taxon>
        <taxon>Sphaerotilaceae</taxon>
        <taxon>Roseateles</taxon>
    </lineage>
</organism>
<keyword evidence="1" id="KW-0812">Transmembrane</keyword>
<dbReference type="RefSeq" id="WP_347611101.1">
    <property type="nucleotide sequence ID" value="NZ_JBDPZC010000007.1"/>
</dbReference>
<feature type="transmembrane region" description="Helical" evidence="1">
    <location>
        <begin position="72"/>
        <end position="95"/>
    </location>
</feature>
<sequence length="123" mass="13941">MFKNPDWYARNATIPLYRLKKRTPPVVWVGLFLVACFALPFAGAIQIVHPGTFATVQKGFEIAQKSPVDGLLFTWIFLVYGSLLMFFANGAFVFLRAAAGYDVRRNASLVQWILNKLNSVRRK</sequence>
<accession>A0ABV0GG85</accession>
<dbReference type="EMBL" id="JBDPZC010000007">
    <property type="protein sequence ID" value="MEO3714088.1"/>
    <property type="molecule type" value="Genomic_DNA"/>
</dbReference>
<name>A0ABV0GG85_9BURK</name>
<evidence type="ECO:0000313" key="3">
    <source>
        <dbReference type="Proteomes" id="UP001462640"/>
    </source>
</evidence>
<keyword evidence="3" id="KW-1185">Reference proteome</keyword>
<gene>
    <name evidence="2" type="ORF">ABDJ40_15085</name>
</gene>
<dbReference type="Proteomes" id="UP001462640">
    <property type="component" value="Unassembled WGS sequence"/>
</dbReference>
<evidence type="ECO:0008006" key="4">
    <source>
        <dbReference type="Google" id="ProtNLM"/>
    </source>
</evidence>
<keyword evidence="1" id="KW-0472">Membrane</keyword>
<feature type="transmembrane region" description="Helical" evidence="1">
    <location>
        <begin position="26"/>
        <end position="48"/>
    </location>
</feature>